<comment type="caution">
    <text evidence="2">The sequence shown here is derived from an EMBL/GenBank/DDBJ whole genome shotgun (WGS) entry which is preliminary data.</text>
</comment>
<dbReference type="Proteomes" id="UP001213000">
    <property type="component" value="Unassembled WGS sequence"/>
</dbReference>
<keyword evidence="3" id="KW-1185">Reference proteome</keyword>
<proteinExistence type="predicted"/>
<dbReference type="EMBL" id="JANIEX010000327">
    <property type="protein sequence ID" value="KAJ3568727.1"/>
    <property type="molecule type" value="Genomic_DNA"/>
</dbReference>
<evidence type="ECO:0000313" key="3">
    <source>
        <dbReference type="Proteomes" id="UP001213000"/>
    </source>
</evidence>
<dbReference type="AlphaFoldDB" id="A0AAD5YWD5"/>
<keyword evidence="1" id="KW-0472">Membrane</keyword>
<organism evidence="2 3">
    <name type="scientific">Leucocoprinus birnbaumii</name>
    <dbReference type="NCBI Taxonomy" id="56174"/>
    <lineage>
        <taxon>Eukaryota</taxon>
        <taxon>Fungi</taxon>
        <taxon>Dikarya</taxon>
        <taxon>Basidiomycota</taxon>
        <taxon>Agaricomycotina</taxon>
        <taxon>Agaricomycetes</taxon>
        <taxon>Agaricomycetidae</taxon>
        <taxon>Agaricales</taxon>
        <taxon>Agaricineae</taxon>
        <taxon>Agaricaceae</taxon>
        <taxon>Leucocoprinus</taxon>
    </lineage>
</organism>
<keyword evidence="1" id="KW-1133">Transmembrane helix</keyword>
<reference evidence="2" key="1">
    <citation type="submission" date="2022-07" db="EMBL/GenBank/DDBJ databases">
        <title>Genome Sequence of Leucocoprinus birnbaumii.</title>
        <authorList>
            <person name="Buettner E."/>
        </authorList>
    </citation>
    <scope>NUCLEOTIDE SEQUENCE</scope>
    <source>
        <strain evidence="2">VT141</strain>
    </source>
</reference>
<accession>A0AAD5YWD5</accession>
<name>A0AAD5YWD5_9AGAR</name>
<protein>
    <submittedName>
        <fullName evidence="2">Uncharacterized protein</fullName>
    </submittedName>
</protein>
<gene>
    <name evidence="2" type="ORF">NP233_g5519</name>
</gene>
<keyword evidence="1" id="KW-0812">Transmembrane</keyword>
<evidence type="ECO:0000313" key="2">
    <source>
        <dbReference type="EMBL" id="KAJ3568727.1"/>
    </source>
</evidence>
<sequence>MLRTAIFYTSVVAIALVVFNVLPSTPISSRRLFNMSTSPSGWHARASTYPDSFTPKRAALRLAVLRNAPVEHEGFTLALFDSPANIAVDAAGKVLVLEDADFKGLLSLTDQILELPETGSFRNTWVIAHPMTSRPIERILVPVGAEFKETGVQGFDGAKTQLREPVGEYQHLPSALQDLVGSVLEARKGADDDRDESMINQVKAILGGVF</sequence>
<evidence type="ECO:0000256" key="1">
    <source>
        <dbReference type="SAM" id="Phobius"/>
    </source>
</evidence>
<feature type="transmembrane region" description="Helical" evidence="1">
    <location>
        <begin position="6"/>
        <end position="22"/>
    </location>
</feature>